<dbReference type="Pfam" id="PF00724">
    <property type="entry name" value="Oxidored_FMN"/>
    <property type="match status" value="1"/>
</dbReference>
<keyword evidence="4" id="KW-0285">Flavoprotein</keyword>
<evidence type="ECO:0000256" key="1">
    <source>
        <dbReference type="ARBA" id="ARBA00001917"/>
    </source>
</evidence>
<reference evidence="12 13" key="1">
    <citation type="submission" date="2018-07" db="EMBL/GenBank/DDBJ databases">
        <title>GABA Modulating Bacteria of the Human Gut Microbiota.</title>
        <authorList>
            <person name="Strandwitz P."/>
            <person name="Kim K.H."/>
            <person name="Terekhova D."/>
            <person name="Liu J.K."/>
            <person name="Sharma A."/>
            <person name="Levering J."/>
            <person name="Mcdonald D."/>
            <person name="Dietrich D."/>
            <person name="Ramadhar T.R."/>
            <person name="Lekbua A."/>
            <person name="Mroue N."/>
            <person name="Liston C."/>
            <person name="Stewart E.J."/>
            <person name="Dubin M.J."/>
            <person name="Zengler K."/>
            <person name="Knight R."/>
            <person name="Gilbert J.A."/>
            <person name="Clardy J."/>
            <person name="Lewis K."/>
        </authorList>
    </citation>
    <scope>NUCLEOTIDE SEQUENCE [LARGE SCALE GENOMIC DNA]</scope>
    <source>
        <strain evidence="12 13">KLE1738</strain>
    </source>
</reference>
<feature type="domain" description="NADH:flavin oxidoreductase/NADH oxidase N-terminal" evidence="10">
    <location>
        <begin position="8"/>
        <end position="352"/>
    </location>
</feature>
<evidence type="ECO:0000313" key="12">
    <source>
        <dbReference type="EMBL" id="RFT07004.1"/>
    </source>
</evidence>
<dbReference type="InterPro" id="IPR001155">
    <property type="entry name" value="OxRdtase_FMN_N"/>
</dbReference>
<keyword evidence="13" id="KW-1185">Reference proteome</keyword>
<evidence type="ECO:0000256" key="5">
    <source>
        <dbReference type="ARBA" id="ARBA00022643"/>
    </source>
</evidence>
<dbReference type="EMBL" id="QQRQ01000005">
    <property type="protein sequence ID" value="RFT07004.1"/>
    <property type="molecule type" value="Genomic_DNA"/>
</dbReference>
<dbReference type="OrthoDB" id="9772736at2"/>
<proteinExistence type="inferred from homology"/>
<dbReference type="Gene3D" id="3.50.50.60">
    <property type="entry name" value="FAD/NAD(P)-binding domain"/>
    <property type="match status" value="1"/>
</dbReference>
<dbReference type="AlphaFoldDB" id="A0A3E2B4T6"/>
<dbReference type="GeneID" id="97995043"/>
<dbReference type="PANTHER" id="PTHR42917:SF2">
    <property type="entry name" value="2,4-DIENOYL-COA REDUCTASE [(2E)-ENOYL-COA-PRODUCING]"/>
    <property type="match status" value="1"/>
</dbReference>
<dbReference type="GO" id="GO:0046872">
    <property type="term" value="F:metal ion binding"/>
    <property type="evidence" value="ECO:0007669"/>
    <property type="project" value="UniProtKB-KW"/>
</dbReference>
<evidence type="ECO:0000256" key="9">
    <source>
        <dbReference type="ARBA" id="ARBA00023014"/>
    </source>
</evidence>
<evidence type="ECO:0000256" key="7">
    <source>
        <dbReference type="ARBA" id="ARBA00023002"/>
    </source>
</evidence>
<dbReference type="Pfam" id="PF07992">
    <property type="entry name" value="Pyr_redox_2"/>
    <property type="match status" value="1"/>
</dbReference>
<evidence type="ECO:0000259" key="11">
    <source>
        <dbReference type="Pfam" id="PF07992"/>
    </source>
</evidence>
<feature type="domain" description="FAD/NAD(P)-binding" evidence="11">
    <location>
        <begin position="398"/>
        <end position="633"/>
    </location>
</feature>
<dbReference type="PANTHER" id="PTHR42917">
    <property type="entry name" value="2,4-DIENOYL-COA REDUCTASE"/>
    <property type="match status" value="1"/>
</dbReference>
<dbReference type="RefSeq" id="WP_117141951.1">
    <property type="nucleotide sequence ID" value="NZ_CAKXKJ010000004.1"/>
</dbReference>
<dbReference type="Gene3D" id="3.40.50.720">
    <property type="entry name" value="NAD(P)-binding Rossmann-like Domain"/>
    <property type="match status" value="1"/>
</dbReference>
<gene>
    <name evidence="12" type="ORF">DV520_04745</name>
</gene>
<evidence type="ECO:0000259" key="10">
    <source>
        <dbReference type="Pfam" id="PF00724"/>
    </source>
</evidence>
<dbReference type="InterPro" id="IPR036188">
    <property type="entry name" value="FAD/NAD-bd_sf"/>
</dbReference>
<dbReference type="SUPFAM" id="SSF51905">
    <property type="entry name" value="FAD/NAD(P)-binding domain"/>
    <property type="match status" value="1"/>
</dbReference>
<evidence type="ECO:0000313" key="13">
    <source>
        <dbReference type="Proteomes" id="UP000260649"/>
    </source>
</evidence>
<keyword evidence="5" id="KW-0288">FMN</keyword>
<dbReference type="InterPro" id="IPR023753">
    <property type="entry name" value="FAD/NAD-binding_dom"/>
</dbReference>
<dbReference type="GO" id="GO:0051536">
    <property type="term" value="F:iron-sulfur cluster binding"/>
    <property type="evidence" value="ECO:0007669"/>
    <property type="project" value="UniProtKB-KW"/>
</dbReference>
<evidence type="ECO:0000256" key="6">
    <source>
        <dbReference type="ARBA" id="ARBA00022723"/>
    </source>
</evidence>
<keyword evidence="6" id="KW-0479">Metal-binding</keyword>
<dbReference type="PRINTS" id="PR00469">
    <property type="entry name" value="PNDRDTASEII"/>
</dbReference>
<keyword evidence="9" id="KW-0411">Iron-sulfur</keyword>
<accession>A0A3E2B4T6</accession>
<evidence type="ECO:0000256" key="8">
    <source>
        <dbReference type="ARBA" id="ARBA00023004"/>
    </source>
</evidence>
<dbReference type="PRINTS" id="PR00368">
    <property type="entry name" value="FADPNR"/>
</dbReference>
<dbReference type="Proteomes" id="UP000260649">
    <property type="component" value="Unassembled WGS sequence"/>
</dbReference>
<dbReference type="SUPFAM" id="SSF51395">
    <property type="entry name" value="FMN-linked oxidoreductases"/>
    <property type="match status" value="1"/>
</dbReference>
<sequence length="659" mass="70177">MTFIHAPLLQPLRIGAMTIQNRFCAGPLTLPSLQGPFGEFSPDGLAYFEARAKGGFGLLFTGAFHPDTLVDPVHPLDSKQPLKAPKTFQRSAVELLERLDAYGTKMLPQVSMGYGRNALGCFCPSEIPYYHDPARKAPALTREQIQQKIDQMIATAVLLRQCGFPGIEVHAMHWGYLLDQFALSFMNHRTDEYGGALENRLRCAREIVEGVKAACGADFVVSMRLALKSYIKGYNKPSLHGEEEVGRTLEEGLEIARRLEAYGYDCLSVDFGQYDSFYYAAPPCYMEKGRVIPLAAAVKQVVKIPILCGGRMNDPDLAAQAIAQGKLDAVVLGRPSLADPAYPQKVATGRPEDIRPCIGCNQGCIGALKVGRRAGCAVNPQAAREASFALTPAPRKKSVLVVGGGVAGMEAARCAALRGHDVTLCEGSDRLGGNLIPAGAHPFKEELNELNRWYQGQLAQLGVTVELGVRLTAREIQDRSPDAVVLAVGAAPAVPPVPGIDSPKVIDCVTALTGPDLPGQRVLVVGGGLVGCETALGYAQAGKQVTILEALPDILSAGIPVPEMNDSMLRDLLDEAGVVRRTGRRLSRVTEDGAVADGPDGEEKLSADHIVLAVGFAPRTSLAPELAGAGMEVYQVGDGSRVGSVMTAIGSAYTVGRML</sequence>
<dbReference type="InterPro" id="IPR013785">
    <property type="entry name" value="Aldolase_TIM"/>
</dbReference>
<keyword evidence="7" id="KW-0560">Oxidoreductase</keyword>
<organism evidence="12 13">
    <name type="scientific">Evtepia gabavorous</name>
    <dbReference type="NCBI Taxonomy" id="2211183"/>
    <lineage>
        <taxon>Bacteria</taxon>
        <taxon>Bacillati</taxon>
        <taxon>Bacillota</taxon>
        <taxon>Clostridia</taxon>
        <taxon>Eubacteriales</taxon>
        <taxon>Evtepia</taxon>
    </lineage>
</organism>
<keyword evidence="8" id="KW-0408">Iron</keyword>
<comment type="cofactor">
    <cofactor evidence="2">
        <name>[4Fe-4S] cluster</name>
        <dbReference type="ChEBI" id="CHEBI:49883"/>
    </cofactor>
</comment>
<evidence type="ECO:0000256" key="4">
    <source>
        <dbReference type="ARBA" id="ARBA00022630"/>
    </source>
</evidence>
<evidence type="ECO:0000256" key="2">
    <source>
        <dbReference type="ARBA" id="ARBA00001966"/>
    </source>
</evidence>
<comment type="similarity">
    <text evidence="3">In the N-terminal section; belongs to the NADH:flavin oxidoreductase/NADH oxidase family.</text>
</comment>
<dbReference type="InterPro" id="IPR051793">
    <property type="entry name" value="NADH:flavin_oxidoreductase"/>
</dbReference>
<comment type="caution">
    <text evidence="12">The sequence shown here is derived from an EMBL/GenBank/DDBJ whole genome shotgun (WGS) entry which is preliminary data.</text>
</comment>
<protein>
    <submittedName>
        <fullName evidence="12">FAD-dependent oxidoreductase</fullName>
    </submittedName>
</protein>
<dbReference type="Gene3D" id="3.20.20.70">
    <property type="entry name" value="Aldolase class I"/>
    <property type="match status" value="1"/>
</dbReference>
<name>A0A3E2B4T6_9FIRM</name>
<dbReference type="GO" id="GO:0010181">
    <property type="term" value="F:FMN binding"/>
    <property type="evidence" value="ECO:0007669"/>
    <property type="project" value="InterPro"/>
</dbReference>
<comment type="cofactor">
    <cofactor evidence="1">
        <name>FMN</name>
        <dbReference type="ChEBI" id="CHEBI:58210"/>
    </cofactor>
</comment>
<evidence type="ECO:0000256" key="3">
    <source>
        <dbReference type="ARBA" id="ARBA00011048"/>
    </source>
</evidence>
<dbReference type="GO" id="GO:0016491">
    <property type="term" value="F:oxidoreductase activity"/>
    <property type="evidence" value="ECO:0007669"/>
    <property type="project" value="UniProtKB-KW"/>
</dbReference>